<evidence type="ECO:0000259" key="1">
    <source>
        <dbReference type="Pfam" id="PF18139"/>
    </source>
</evidence>
<gene>
    <name evidence="2" type="ORF">QE152_g12508</name>
</gene>
<keyword evidence="3" id="KW-1185">Reference proteome</keyword>
<organism evidence="2 3">
    <name type="scientific">Popillia japonica</name>
    <name type="common">Japanese beetle</name>
    <dbReference type="NCBI Taxonomy" id="7064"/>
    <lineage>
        <taxon>Eukaryota</taxon>
        <taxon>Metazoa</taxon>
        <taxon>Ecdysozoa</taxon>
        <taxon>Arthropoda</taxon>
        <taxon>Hexapoda</taxon>
        <taxon>Insecta</taxon>
        <taxon>Pterygota</taxon>
        <taxon>Neoptera</taxon>
        <taxon>Endopterygota</taxon>
        <taxon>Coleoptera</taxon>
        <taxon>Polyphaga</taxon>
        <taxon>Scarabaeiformia</taxon>
        <taxon>Scarabaeidae</taxon>
        <taxon>Rutelinae</taxon>
        <taxon>Popillia</taxon>
    </lineage>
</organism>
<accession>A0AAW1LRH0</accession>
<dbReference type="InterPro" id="IPR050927">
    <property type="entry name" value="TRPM"/>
</dbReference>
<dbReference type="PANTHER" id="PTHR13800">
    <property type="entry name" value="TRANSIENT RECEPTOR POTENTIAL CATION CHANNEL, SUBFAMILY M, MEMBER 6"/>
    <property type="match status" value="1"/>
</dbReference>
<dbReference type="EMBL" id="JASPKY010000114">
    <property type="protein sequence ID" value="KAK9736411.1"/>
    <property type="molecule type" value="Genomic_DNA"/>
</dbReference>
<reference evidence="2 3" key="1">
    <citation type="journal article" date="2024" name="BMC Genomics">
        <title>De novo assembly and annotation of Popillia japonica's genome with initial clues to its potential as an invasive pest.</title>
        <authorList>
            <person name="Cucini C."/>
            <person name="Boschi S."/>
            <person name="Funari R."/>
            <person name="Cardaioli E."/>
            <person name="Iannotti N."/>
            <person name="Marturano G."/>
            <person name="Paoli F."/>
            <person name="Bruttini M."/>
            <person name="Carapelli A."/>
            <person name="Frati F."/>
            <person name="Nardi F."/>
        </authorList>
    </citation>
    <scope>NUCLEOTIDE SEQUENCE [LARGE SCALE GENOMIC DNA]</scope>
    <source>
        <strain evidence="2">DMR45628</strain>
    </source>
</reference>
<comment type="caution">
    <text evidence="2">The sequence shown here is derived from an EMBL/GenBank/DDBJ whole genome shotgun (WGS) entry which is preliminary data.</text>
</comment>
<dbReference type="AlphaFoldDB" id="A0AAW1LRH0"/>
<evidence type="ECO:0000313" key="2">
    <source>
        <dbReference type="EMBL" id="KAK9736411.1"/>
    </source>
</evidence>
<feature type="domain" description="TRPM SLOG" evidence="1">
    <location>
        <begin position="27"/>
        <end position="175"/>
    </location>
</feature>
<dbReference type="GO" id="GO:0030001">
    <property type="term" value="P:metal ion transport"/>
    <property type="evidence" value="ECO:0007669"/>
    <property type="project" value="TreeGrafter"/>
</dbReference>
<dbReference type="InterPro" id="IPR041491">
    <property type="entry name" value="TRPM_SLOG"/>
</dbReference>
<name>A0AAW1LRH0_POPJA</name>
<dbReference type="Proteomes" id="UP001458880">
    <property type="component" value="Unassembled WGS sequence"/>
</dbReference>
<proteinExistence type="predicted"/>
<dbReference type="GO" id="GO:0005261">
    <property type="term" value="F:monoatomic cation channel activity"/>
    <property type="evidence" value="ECO:0007669"/>
    <property type="project" value="TreeGrafter"/>
</dbReference>
<evidence type="ECO:0000313" key="3">
    <source>
        <dbReference type="Proteomes" id="UP001458880"/>
    </source>
</evidence>
<dbReference type="Pfam" id="PF18139">
    <property type="entry name" value="LSDAT_euk"/>
    <property type="match status" value="1"/>
</dbReference>
<protein>
    <submittedName>
        <fullName evidence="2">SLOG in TRPM</fullName>
    </submittedName>
</protein>
<dbReference type="PANTHER" id="PTHR13800:SF1">
    <property type="entry name" value="TRANSIENT RECEPTOR POTENTIAL CATION CHANNEL TRPM"/>
    <property type="match status" value="1"/>
</dbReference>
<dbReference type="GO" id="GO:0005886">
    <property type="term" value="C:plasma membrane"/>
    <property type="evidence" value="ECO:0007669"/>
    <property type="project" value="TreeGrafter"/>
</dbReference>
<sequence length="190" mass="21351">MIINLENIGKCVGELPFPNFDERNLTETQVVRSKFAALNNRLAYFLLVDNGTHGCYGAEIVLRRKLEKFISNQRLQPYTHSSIPVVCLVIEGGTNTIRAVLEYVTDNPPVPVVVCDGSGRAADLIAFVHKYASDSETGDQPVLESMKDYIISTIQRTFEVGCEQAECLYTELLQCTRKKNLVCIKLKKKY</sequence>